<reference evidence="2" key="1">
    <citation type="journal article" date="2011" name="Plant Physiol.">
        <title>Comprehensive sequence analysis of 24,783 barley full-length cDNAs derived from 12 clone libraries.</title>
        <authorList>
            <person name="Matsumoto T."/>
            <person name="Tanaka T."/>
            <person name="Sakai H."/>
            <person name="Amano N."/>
            <person name="Kanamori H."/>
            <person name="Kurita K."/>
            <person name="Kikuta A."/>
            <person name="Kamiya K."/>
            <person name="Yamamoto M."/>
            <person name="Ikawa H."/>
            <person name="Fujii N."/>
            <person name="Hori K."/>
            <person name="Itoh T."/>
            <person name="Sato K."/>
        </authorList>
    </citation>
    <scope>NUCLEOTIDE SEQUENCE</scope>
    <source>
        <tissue evidence="2">Shoot and root</tissue>
    </source>
</reference>
<dbReference type="EMBL" id="AK368046">
    <property type="protein sequence ID" value="BAJ99249.1"/>
    <property type="molecule type" value="mRNA"/>
</dbReference>
<dbReference type="AlphaFoldDB" id="F2DVX8"/>
<sequence>MEERMIERTRWTDVGDRDNAPAGDLRRDEAWIAACSSVTRGRSPRQIASLEIVMITRANDAVAGTCTIVLREGQDGASWPSSWRDCSR</sequence>
<proteinExistence type="evidence at transcript level"/>
<evidence type="ECO:0000256" key="1">
    <source>
        <dbReference type="SAM" id="MobiDB-lite"/>
    </source>
</evidence>
<protein>
    <submittedName>
        <fullName evidence="2">Predicted protein</fullName>
    </submittedName>
</protein>
<organism evidence="2">
    <name type="scientific">Hordeum vulgare subsp. vulgare</name>
    <name type="common">Domesticated barley</name>
    <dbReference type="NCBI Taxonomy" id="112509"/>
    <lineage>
        <taxon>Eukaryota</taxon>
        <taxon>Viridiplantae</taxon>
        <taxon>Streptophyta</taxon>
        <taxon>Embryophyta</taxon>
        <taxon>Tracheophyta</taxon>
        <taxon>Spermatophyta</taxon>
        <taxon>Magnoliopsida</taxon>
        <taxon>Liliopsida</taxon>
        <taxon>Poales</taxon>
        <taxon>Poaceae</taxon>
        <taxon>BOP clade</taxon>
        <taxon>Pooideae</taxon>
        <taxon>Triticodae</taxon>
        <taxon>Triticeae</taxon>
        <taxon>Hordeinae</taxon>
        <taxon>Hordeum</taxon>
    </lineage>
</organism>
<feature type="region of interest" description="Disordered" evidence="1">
    <location>
        <begin position="1"/>
        <end position="22"/>
    </location>
</feature>
<name>F2DVX8_HORVV</name>
<accession>F2DVX8</accession>
<evidence type="ECO:0000313" key="2">
    <source>
        <dbReference type="EMBL" id="BAJ99249.1"/>
    </source>
</evidence>